<accession>F8QJ02</accession>
<evidence type="ECO:0000256" key="1">
    <source>
        <dbReference type="SAM" id="MobiDB-lite"/>
    </source>
</evidence>
<protein>
    <submittedName>
        <fullName evidence="2">Uncharacterized protein</fullName>
    </submittedName>
</protein>
<proteinExistence type="predicted"/>
<dbReference type="Proteomes" id="UP000008063">
    <property type="component" value="Unassembled WGS sequence"/>
</dbReference>
<dbReference type="AlphaFoldDB" id="F8QJ02"/>
<evidence type="ECO:0000313" key="3">
    <source>
        <dbReference type="Proteomes" id="UP000008063"/>
    </source>
</evidence>
<gene>
    <name evidence="2" type="ORF">SERLA73DRAFT_173381</name>
</gene>
<organism evidence="3">
    <name type="scientific">Serpula lacrymans var. lacrymans (strain S7.3)</name>
    <name type="common">Dry rot fungus</name>
    <dbReference type="NCBI Taxonomy" id="936435"/>
    <lineage>
        <taxon>Eukaryota</taxon>
        <taxon>Fungi</taxon>
        <taxon>Dikarya</taxon>
        <taxon>Basidiomycota</taxon>
        <taxon>Agaricomycotina</taxon>
        <taxon>Agaricomycetes</taxon>
        <taxon>Agaricomycetidae</taxon>
        <taxon>Boletales</taxon>
        <taxon>Coniophorineae</taxon>
        <taxon>Serpulaceae</taxon>
        <taxon>Serpula</taxon>
    </lineage>
</organism>
<evidence type="ECO:0000313" key="2">
    <source>
        <dbReference type="EMBL" id="EGN91714.1"/>
    </source>
</evidence>
<name>F8QJ02_SERL3</name>
<reference evidence="3" key="1">
    <citation type="journal article" date="2011" name="Science">
        <title>The plant cell wall-decomposing machinery underlies the functional diversity of forest fungi.</title>
        <authorList>
            <person name="Eastwood D.C."/>
            <person name="Floudas D."/>
            <person name="Binder M."/>
            <person name="Majcherczyk A."/>
            <person name="Schneider P."/>
            <person name="Aerts A."/>
            <person name="Asiegbu F.O."/>
            <person name="Baker S.E."/>
            <person name="Barry K."/>
            <person name="Bendiksby M."/>
            <person name="Blumentritt M."/>
            <person name="Coutinho P.M."/>
            <person name="Cullen D."/>
            <person name="de Vries R.P."/>
            <person name="Gathman A."/>
            <person name="Goodell B."/>
            <person name="Henrissat B."/>
            <person name="Ihrmark K."/>
            <person name="Kauserud H."/>
            <person name="Kohler A."/>
            <person name="LaButti K."/>
            <person name="Lapidus A."/>
            <person name="Lavin J.L."/>
            <person name="Lee Y.-H."/>
            <person name="Lindquist E."/>
            <person name="Lilly W."/>
            <person name="Lucas S."/>
            <person name="Morin E."/>
            <person name="Murat C."/>
            <person name="Oguiza J.A."/>
            <person name="Park J."/>
            <person name="Pisabarro A.G."/>
            <person name="Riley R."/>
            <person name="Rosling A."/>
            <person name="Salamov A."/>
            <person name="Schmidt O."/>
            <person name="Schmutz J."/>
            <person name="Skrede I."/>
            <person name="Stenlid J."/>
            <person name="Wiebenga A."/>
            <person name="Xie X."/>
            <person name="Kuees U."/>
            <person name="Hibbett D.S."/>
            <person name="Hoffmeister D."/>
            <person name="Hoegberg N."/>
            <person name="Martin F."/>
            <person name="Grigoriev I.V."/>
            <person name="Watkinson S.C."/>
        </authorList>
    </citation>
    <scope>NUCLEOTIDE SEQUENCE [LARGE SCALE GENOMIC DNA]</scope>
    <source>
        <strain evidence="3">strain S7.3</strain>
    </source>
</reference>
<keyword evidence="3" id="KW-1185">Reference proteome</keyword>
<sequence length="80" mass="8761">MCSKEGNNKRYHVAGGKRLTTTGSSSGSPVVINVNVSVNARFNEFKCVFKRAILSELFDNILTNANHCGVEGARKCRNSR</sequence>
<dbReference type="HOGENOM" id="CLU_2591270_0_0_1"/>
<dbReference type="EMBL" id="GL945541">
    <property type="protein sequence ID" value="EGN91714.1"/>
    <property type="molecule type" value="Genomic_DNA"/>
</dbReference>
<dbReference type="InParanoid" id="F8QJ02"/>
<feature type="region of interest" description="Disordered" evidence="1">
    <location>
        <begin position="1"/>
        <end position="26"/>
    </location>
</feature>